<accession>A0A815SYE6</accession>
<evidence type="ECO:0000313" key="1">
    <source>
        <dbReference type="EMBL" id="CAF1498133.1"/>
    </source>
</evidence>
<comment type="caution">
    <text evidence="1">The sequence shown here is derived from an EMBL/GenBank/DDBJ whole genome shotgun (WGS) entry which is preliminary data.</text>
</comment>
<reference evidence="1" key="1">
    <citation type="submission" date="2021-02" db="EMBL/GenBank/DDBJ databases">
        <authorList>
            <person name="Nowell W R."/>
        </authorList>
    </citation>
    <scope>NUCLEOTIDE SEQUENCE</scope>
</reference>
<evidence type="ECO:0000313" key="2">
    <source>
        <dbReference type="EMBL" id="CAF4360314.1"/>
    </source>
</evidence>
<dbReference type="EMBL" id="CAJOBC010087733">
    <property type="protein sequence ID" value="CAF4360314.1"/>
    <property type="molecule type" value="Genomic_DNA"/>
</dbReference>
<gene>
    <name evidence="1" type="ORF">GPM918_LOCUS36557</name>
    <name evidence="2" type="ORF">SRO942_LOCUS37304</name>
</gene>
<name>A0A815SYE6_9BILA</name>
<dbReference type="OrthoDB" id="10044692at2759"/>
<feature type="non-terminal residue" evidence="1">
    <location>
        <position position="1"/>
    </location>
</feature>
<dbReference type="AlphaFoldDB" id="A0A815SYE6"/>
<sequence>RFASWCPFLVSCYTTSLMDHLYTKADMKIITKGELLKDERYKLIKEAVRSRFQLDDATMNIEWSALHESVLHKQRNSQKKQP</sequence>
<keyword evidence="3" id="KW-1185">Reference proteome</keyword>
<evidence type="ECO:0000313" key="3">
    <source>
        <dbReference type="Proteomes" id="UP000663829"/>
    </source>
</evidence>
<proteinExistence type="predicted"/>
<organism evidence="1 3">
    <name type="scientific">Didymodactylos carnosus</name>
    <dbReference type="NCBI Taxonomy" id="1234261"/>
    <lineage>
        <taxon>Eukaryota</taxon>
        <taxon>Metazoa</taxon>
        <taxon>Spiralia</taxon>
        <taxon>Gnathifera</taxon>
        <taxon>Rotifera</taxon>
        <taxon>Eurotatoria</taxon>
        <taxon>Bdelloidea</taxon>
        <taxon>Philodinida</taxon>
        <taxon>Philodinidae</taxon>
        <taxon>Didymodactylos</taxon>
    </lineage>
</organism>
<dbReference type="EMBL" id="CAJNOQ010022218">
    <property type="protein sequence ID" value="CAF1498133.1"/>
    <property type="molecule type" value="Genomic_DNA"/>
</dbReference>
<dbReference type="Proteomes" id="UP000681722">
    <property type="component" value="Unassembled WGS sequence"/>
</dbReference>
<protein>
    <submittedName>
        <fullName evidence="1">Uncharacterized protein</fullName>
    </submittedName>
</protein>
<dbReference type="Proteomes" id="UP000663829">
    <property type="component" value="Unassembled WGS sequence"/>
</dbReference>